<dbReference type="SMART" id="SM00885">
    <property type="entry name" value="D5_N"/>
    <property type="match status" value="1"/>
</dbReference>
<accession>A0A0P7GPE0</accession>
<comment type="caution">
    <text evidence="6">The sequence shown here is derived from an EMBL/GenBank/DDBJ whole genome shotgun (WGS) entry which is preliminary data.</text>
</comment>
<evidence type="ECO:0000259" key="5">
    <source>
        <dbReference type="PROSITE" id="PS51206"/>
    </source>
</evidence>
<dbReference type="SUPFAM" id="SSF52540">
    <property type="entry name" value="P-loop containing nucleoside triphosphate hydrolases"/>
    <property type="match status" value="1"/>
</dbReference>
<evidence type="ECO:0000313" key="7">
    <source>
        <dbReference type="Proteomes" id="UP000050535"/>
    </source>
</evidence>
<dbReference type="PANTHER" id="PTHR35372:SF2">
    <property type="entry name" value="SF3 HELICASE DOMAIN-CONTAINING PROTEIN"/>
    <property type="match status" value="1"/>
</dbReference>
<feature type="domain" description="SF3 helicase" evidence="5">
    <location>
        <begin position="277"/>
        <end position="453"/>
    </location>
</feature>
<keyword evidence="2" id="KW-0378">Hydrolase</keyword>
<dbReference type="InterPro" id="IPR014818">
    <property type="entry name" value="Phage/plasmid_primase_P4_C"/>
</dbReference>
<dbReference type="InterPro" id="IPR045455">
    <property type="entry name" value="NrS-1_pol-like_helicase"/>
</dbReference>
<dbReference type="InterPro" id="IPR027417">
    <property type="entry name" value="P-loop_NTPase"/>
</dbReference>
<keyword evidence="1" id="KW-0547">Nucleotide-binding</keyword>
<dbReference type="PROSITE" id="PS51206">
    <property type="entry name" value="SF3_HELICASE_1"/>
    <property type="match status" value="1"/>
</dbReference>
<dbReference type="NCBIfam" id="TIGR01613">
    <property type="entry name" value="primase_Cterm"/>
    <property type="match status" value="1"/>
</dbReference>
<evidence type="ECO:0000256" key="2">
    <source>
        <dbReference type="ARBA" id="ARBA00022801"/>
    </source>
</evidence>
<keyword evidence="7" id="KW-1185">Reference proteome</keyword>
<dbReference type="EMBL" id="LGUC01000001">
    <property type="protein sequence ID" value="KPN30794.1"/>
    <property type="molecule type" value="Genomic_DNA"/>
</dbReference>
<dbReference type="AlphaFoldDB" id="A0A0P7GPE0"/>
<feature type="region of interest" description="Disordered" evidence="4">
    <location>
        <begin position="603"/>
        <end position="631"/>
    </location>
</feature>
<dbReference type="STRING" id="699431.SY89_01534"/>
<feature type="compositionally biased region" description="Acidic residues" evidence="4">
    <location>
        <begin position="74"/>
        <end position="87"/>
    </location>
</feature>
<feature type="region of interest" description="Disordered" evidence="4">
    <location>
        <begin position="1"/>
        <end position="87"/>
    </location>
</feature>
<gene>
    <name evidence="6" type="ORF">SY89_01534</name>
</gene>
<sequence>MTASPPAGDESPGNDSEAQQSTNQNGHNDDIEFGGDTDTVGVVGAPIDDGSDDVDENVSGGMFGSDDGRTLGEAIEEGQENLPEPDTEDVDWERAFDEIFEAEPSTPSDDSGISDFVEDDDDHDFLWSVGTTVERWQDGEYDETEALHRIAEAVVDHYNCVRPHPEASGVRDALYVYKGNEEGIYTPRGKAIVESALEDVLGKYLRNAKLSEILGHVDRMAMKLDDAWFSPPRYEAVIDNGILDFRTGDVRDCTPDEFFTKASRIEHEYDPEASCPEIREFLESIVDGGDVDTLIHIAAHSLLNAYPTRKAFMLVGDGSNGKSVFLRLLEAFLEGELVEEDEQKDKVSNVELADIAADEHAAAELYGKRLNIGSDISSQALTDLNIFKKATGGDPIRARRLYENSFTFKNKASMVFAVNEVPQFDEDTHAVWSRWAMINFPNEFHPSDDDYVPEEELLDDIASEEELKGLFALCVEHLKDALNGGEWWPNVDGASKQREKMKKAAEPFYAAAMACFVPDEDGQVKTDDARECLRAYARQEGLPMGTEFEESSDFGTALKNIREFDVERKQRRFNGSTEYAYTGISLSPRGLQVLEGERSGEKILSSIEGQQKDDTDGESESEEEDTGDESRVVMEVTAKSVIAHLNRENDSEANYRAIVEHCRDGPDLTGVLEALDTLEESGEVERDESGVYHVVETDDGGGDDSARRTVVDGIRYAMSHDMDTVAVKAVAGNLHNSPLGRSEIDAILRKLDEEGKVVLSDDGDRVTLVESANEILAEGESDE</sequence>
<dbReference type="Proteomes" id="UP000050535">
    <property type="component" value="Unassembled WGS sequence"/>
</dbReference>
<proteinExistence type="predicted"/>
<dbReference type="GO" id="GO:0016787">
    <property type="term" value="F:hydrolase activity"/>
    <property type="evidence" value="ECO:0007669"/>
    <property type="project" value="UniProtKB-KW"/>
</dbReference>
<organism evidence="6 7">
    <name type="scientific">Halolamina pelagica</name>
    <dbReference type="NCBI Taxonomy" id="699431"/>
    <lineage>
        <taxon>Archaea</taxon>
        <taxon>Methanobacteriati</taxon>
        <taxon>Methanobacteriota</taxon>
        <taxon>Stenosarchaea group</taxon>
        <taxon>Halobacteria</taxon>
        <taxon>Halobacteriales</taxon>
        <taxon>Haloferacaceae</taxon>
    </lineage>
</organism>
<dbReference type="OrthoDB" id="325926at2157"/>
<dbReference type="Pfam" id="PF19263">
    <property type="entry name" value="DUF5906"/>
    <property type="match status" value="1"/>
</dbReference>
<evidence type="ECO:0000313" key="6">
    <source>
        <dbReference type="EMBL" id="KPN30794.1"/>
    </source>
</evidence>
<dbReference type="InterPro" id="IPR014015">
    <property type="entry name" value="Helicase_SF3_DNA-vir"/>
</dbReference>
<dbReference type="Pfam" id="PF08706">
    <property type="entry name" value="D5_N"/>
    <property type="match status" value="1"/>
</dbReference>
<dbReference type="RefSeq" id="WP_054583648.1">
    <property type="nucleotide sequence ID" value="NZ_LGUC01000001.1"/>
</dbReference>
<evidence type="ECO:0000256" key="3">
    <source>
        <dbReference type="ARBA" id="ARBA00022840"/>
    </source>
</evidence>
<feature type="compositionally biased region" description="Polar residues" evidence="4">
    <location>
        <begin position="13"/>
        <end position="26"/>
    </location>
</feature>
<evidence type="ECO:0000256" key="1">
    <source>
        <dbReference type="ARBA" id="ARBA00022741"/>
    </source>
</evidence>
<keyword evidence="3" id="KW-0067">ATP-binding</keyword>
<feature type="compositionally biased region" description="Acidic residues" evidence="4">
    <location>
        <begin position="615"/>
        <end position="627"/>
    </location>
</feature>
<dbReference type="InterPro" id="IPR051620">
    <property type="entry name" value="ORF904-like_C"/>
</dbReference>
<name>A0A0P7GPE0_9EURY</name>
<feature type="compositionally biased region" description="Low complexity" evidence="4">
    <location>
        <begin position="34"/>
        <end position="44"/>
    </location>
</feature>
<evidence type="ECO:0000256" key="4">
    <source>
        <dbReference type="SAM" id="MobiDB-lite"/>
    </source>
</evidence>
<dbReference type="PANTHER" id="PTHR35372">
    <property type="entry name" value="ATP BINDING PROTEIN-RELATED"/>
    <property type="match status" value="1"/>
</dbReference>
<dbReference type="Gene3D" id="3.40.50.300">
    <property type="entry name" value="P-loop containing nucleotide triphosphate hydrolases"/>
    <property type="match status" value="1"/>
</dbReference>
<reference evidence="7" key="1">
    <citation type="submission" date="2013-11" db="EMBL/GenBank/DDBJ databases">
        <authorList>
            <person name="Hoang H.T."/>
            <person name="Killian M.L."/>
            <person name="Madson D.M."/>
            <person name="Arruda P.H.E."/>
            <person name="Sun D."/>
            <person name="Schwartz K.J."/>
            <person name="Yoon K."/>
        </authorList>
    </citation>
    <scope>NUCLEOTIDE SEQUENCE [LARGE SCALE GENOMIC DNA]</scope>
    <source>
        <strain evidence="7">CDK2</strain>
    </source>
</reference>
<dbReference type="GO" id="GO:0005524">
    <property type="term" value="F:ATP binding"/>
    <property type="evidence" value="ECO:0007669"/>
    <property type="project" value="UniProtKB-KW"/>
</dbReference>
<dbReference type="InterPro" id="IPR006500">
    <property type="entry name" value="Helicase_put_C_phage/plasmid"/>
</dbReference>
<protein>
    <recommendedName>
        <fullName evidence="5">SF3 helicase domain-containing protein</fullName>
    </recommendedName>
</protein>